<dbReference type="eggNOG" id="COG0760">
    <property type="taxonomic scope" value="Bacteria"/>
</dbReference>
<dbReference type="InterPro" id="IPR000297">
    <property type="entry name" value="PPIase_PpiC"/>
</dbReference>
<keyword evidence="3" id="KW-1133">Transmembrane helix</keyword>
<evidence type="ECO:0000313" key="6">
    <source>
        <dbReference type="Proteomes" id="UP000008922"/>
    </source>
</evidence>
<dbReference type="PROSITE" id="PS50198">
    <property type="entry name" value="PPIC_PPIASE_2"/>
    <property type="match status" value="1"/>
</dbReference>
<feature type="compositionally biased region" description="Pro residues" evidence="2">
    <location>
        <begin position="189"/>
        <end position="222"/>
    </location>
</feature>
<dbReference type="OrthoDB" id="14196at2"/>
<keyword evidence="1 5" id="KW-0413">Isomerase</keyword>
<gene>
    <name evidence="5" type="ordered locus">ANT_22440</name>
</gene>
<dbReference type="Gene3D" id="3.10.50.40">
    <property type="match status" value="1"/>
</dbReference>
<dbReference type="Pfam" id="PF13624">
    <property type="entry name" value="SurA_N_3"/>
    <property type="match status" value="1"/>
</dbReference>
<dbReference type="InterPro" id="IPR050245">
    <property type="entry name" value="PrsA_foldase"/>
</dbReference>
<dbReference type="Proteomes" id="UP000008922">
    <property type="component" value="Chromosome"/>
</dbReference>
<dbReference type="AlphaFoldDB" id="E8MY39"/>
<dbReference type="Gene3D" id="1.10.4030.10">
    <property type="entry name" value="Porin chaperone SurA, peptide-binding domain"/>
    <property type="match status" value="1"/>
</dbReference>
<keyword evidence="3" id="KW-0472">Membrane</keyword>
<keyword evidence="1" id="KW-0697">Rotamase</keyword>
<protein>
    <submittedName>
        <fullName evidence="5">Peptidylprolyl isomerase</fullName>
    </submittedName>
</protein>
<reference evidence="5 6" key="1">
    <citation type="submission" date="2010-12" db="EMBL/GenBank/DDBJ databases">
        <title>Whole genome sequence of Anaerolinea thermophila UNI-1.</title>
        <authorList>
            <person name="Narita-Yamada S."/>
            <person name="Kishi E."/>
            <person name="Watanabe Y."/>
            <person name="Takasaki K."/>
            <person name="Ankai A."/>
            <person name="Oguchi A."/>
            <person name="Fukui S."/>
            <person name="Takahashi M."/>
            <person name="Yashiro I."/>
            <person name="Hosoyama A."/>
            <person name="Sekiguchi Y."/>
            <person name="Hanada S."/>
            <person name="Fujita N."/>
        </authorList>
    </citation>
    <scope>NUCLEOTIDE SEQUENCE [LARGE SCALE GENOMIC DNA]</scope>
    <source>
        <strain evidence="6">DSM 14523 / JCM 11388 / NBRC 100420 / UNI-1</strain>
    </source>
</reference>
<dbReference type="GO" id="GO:0003755">
    <property type="term" value="F:peptidyl-prolyl cis-trans isomerase activity"/>
    <property type="evidence" value="ECO:0007669"/>
    <property type="project" value="UniProtKB-KW"/>
</dbReference>
<dbReference type="PANTHER" id="PTHR47245">
    <property type="entry name" value="PEPTIDYLPROLYL ISOMERASE"/>
    <property type="match status" value="1"/>
</dbReference>
<dbReference type="KEGG" id="atm:ANT_22440"/>
<evidence type="ECO:0000313" key="5">
    <source>
        <dbReference type="EMBL" id="BAJ64270.1"/>
    </source>
</evidence>
<evidence type="ECO:0000256" key="3">
    <source>
        <dbReference type="SAM" id="Phobius"/>
    </source>
</evidence>
<feature type="compositionally biased region" description="Low complexity" evidence="2">
    <location>
        <begin position="223"/>
        <end position="238"/>
    </location>
</feature>
<organism evidence="5 6">
    <name type="scientific">Anaerolinea thermophila (strain DSM 14523 / JCM 11388 / NBRC 100420 / UNI-1)</name>
    <dbReference type="NCBI Taxonomy" id="926569"/>
    <lineage>
        <taxon>Bacteria</taxon>
        <taxon>Bacillati</taxon>
        <taxon>Chloroflexota</taxon>
        <taxon>Anaerolineae</taxon>
        <taxon>Anaerolineales</taxon>
        <taxon>Anaerolineaceae</taxon>
        <taxon>Anaerolinea</taxon>
    </lineage>
</organism>
<feature type="domain" description="PpiC" evidence="4">
    <location>
        <begin position="290"/>
        <end position="380"/>
    </location>
</feature>
<dbReference type="EMBL" id="AP012029">
    <property type="protein sequence ID" value="BAJ64270.1"/>
    <property type="molecule type" value="Genomic_DNA"/>
</dbReference>
<dbReference type="SUPFAM" id="SSF54534">
    <property type="entry name" value="FKBP-like"/>
    <property type="match status" value="1"/>
</dbReference>
<name>E8MY39_ANATU</name>
<dbReference type="HOGENOM" id="CLU_589159_0_0_0"/>
<accession>E8MY39</accession>
<evidence type="ECO:0000256" key="2">
    <source>
        <dbReference type="SAM" id="MobiDB-lite"/>
    </source>
</evidence>
<dbReference type="Pfam" id="PF00639">
    <property type="entry name" value="Rotamase"/>
    <property type="match status" value="1"/>
</dbReference>
<dbReference type="InterPro" id="IPR046357">
    <property type="entry name" value="PPIase_dom_sf"/>
</dbReference>
<feature type="transmembrane region" description="Helical" evidence="3">
    <location>
        <begin position="28"/>
        <end position="49"/>
    </location>
</feature>
<evidence type="ECO:0000259" key="4">
    <source>
        <dbReference type="PROSITE" id="PS50198"/>
    </source>
</evidence>
<keyword evidence="3" id="KW-0812">Transmembrane</keyword>
<evidence type="ECO:0000256" key="1">
    <source>
        <dbReference type="PROSITE-ProRule" id="PRU00278"/>
    </source>
</evidence>
<proteinExistence type="predicted"/>
<dbReference type="SUPFAM" id="SSF109998">
    <property type="entry name" value="Triger factor/SurA peptide-binding domain-like"/>
    <property type="match status" value="1"/>
</dbReference>
<dbReference type="InterPro" id="IPR027304">
    <property type="entry name" value="Trigger_fact/SurA_dom_sf"/>
</dbReference>
<dbReference type="InParanoid" id="E8MY39"/>
<sequence>MAKQPEKKVITNKKHLARIEREQLQRRYLLLGTAIVLIAVIGLIVYGILDQSVLKQNRAVAQVGNEKITVKEFQTEAKFWRYLQVQQYNNLASNPLLVQFYGSYLQELETSLADPQTIGKQVLDAMIEDALVAQEAAKRGITVSEEEIDKEMQEAFGFYINGTPTPTLTATPFATATLTTQQLTWLPPTDTPEPTATPEPATPTPEVTPTPQPTATPTPEGPTPTATASPTPLPTATPYTLEGYKQTYSDFLAKVQVYGYDEAHLRDYIKRLILKRKLADALSADLPREEEKVWARHILVETEETAKEVLDRLNKGEDWVKLAAEYSKDTSNANKGGDLGWFGKGTMVKEFEDAVYALKVGEISQPVQTTFGYHIIQLLGREVRPLTDSEFNQKKQAAYDEWLTQAKSADTVKTFDLWMEVAPSVPAITPVALPSTGQ</sequence>
<feature type="region of interest" description="Disordered" evidence="2">
    <location>
        <begin position="185"/>
        <end position="238"/>
    </location>
</feature>
<keyword evidence="6" id="KW-1185">Reference proteome</keyword>
<dbReference type="PANTHER" id="PTHR47245:SF2">
    <property type="entry name" value="PEPTIDYL-PROLYL CIS-TRANS ISOMERASE HP_0175-RELATED"/>
    <property type="match status" value="1"/>
</dbReference>
<dbReference type="STRING" id="926569.ANT_22440"/>